<dbReference type="Proteomes" id="UP000000739">
    <property type="component" value="Chromosome"/>
</dbReference>
<dbReference type="InterPro" id="IPR003741">
    <property type="entry name" value="LUD_dom"/>
</dbReference>
<feature type="domain" description="LUD" evidence="1">
    <location>
        <begin position="41"/>
        <end position="220"/>
    </location>
</feature>
<dbReference type="AlphaFoldDB" id="B8FLG6"/>
<reference evidence="2 3" key="1">
    <citation type="journal article" date="2012" name="Environ. Microbiol.">
        <title>The genome sequence of Desulfatibacillum alkenivorans AK-01: a blueprint for anaerobic alkane oxidation.</title>
        <authorList>
            <person name="Callaghan A.V."/>
            <person name="Morris B.E."/>
            <person name="Pereira I.A."/>
            <person name="McInerney M.J."/>
            <person name="Austin R.N."/>
            <person name="Groves J.T."/>
            <person name="Kukor J.J."/>
            <person name="Suflita J.M."/>
            <person name="Young L.Y."/>
            <person name="Zylstra G.J."/>
            <person name="Wawrik B."/>
        </authorList>
    </citation>
    <scope>NUCLEOTIDE SEQUENCE [LARGE SCALE GENOMIC DNA]</scope>
    <source>
        <strain evidence="2 3">AK-01</strain>
    </source>
</reference>
<dbReference type="InterPro" id="IPR037171">
    <property type="entry name" value="NagB/RpiA_transferase-like"/>
</dbReference>
<proteinExistence type="predicted"/>
<accession>B8FLG6</accession>
<evidence type="ECO:0000313" key="3">
    <source>
        <dbReference type="Proteomes" id="UP000000739"/>
    </source>
</evidence>
<dbReference type="EMBL" id="CP001322">
    <property type="protein sequence ID" value="ACL05112.1"/>
    <property type="molecule type" value="Genomic_DNA"/>
</dbReference>
<dbReference type="RefSeq" id="WP_015948169.1">
    <property type="nucleotide sequence ID" value="NC_011768.1"/>
</dbReference>
<evidence type="ECO:0000259" key="1">
    <source>
        <dbReference type="Pfam" id="PF02589"/>
    </source>
</evidence>
<dbReference type="PANTHER" id="PTHR43682">
    <property type="entry name" value="LACTATE UTILIZATION PROTEIN C"/>
    <property type="match status" value="1"/>
</dbReference>
<dbReference type="Pfam" id="PF02589">
    <property type="entry name" value="LUD_dom"/>
    <property type="match status" value="1"/>
</dbReference>
<evidence type="ECO:0000313" key="2">
    <source>
        <dbReference type="EMBL" id="ACL05112.1"/>
    </source>
</evidence>
<sequence>MLEGNRDKILNRLKKAPQDYPPGQPCSVFMPDENMDREQMVEKFKTLLEAQTGVLHRVKDKDQALEALAKILKEEGVTQALASTDEAVADLDLPAWGKGKGFEITTQKDYSSRDDFKKAAFETVQAGITGADYGFSETGTLCLLARKDMPRLTSLAPIFHIAVLPLDRLKPTYEHMVREVFKGDAPPSQTIFITGPSMTADIQATPFKGMHGPQKLFVILRES</sequence>
<keyword evidence="3" id="KW-1185">Reference proteome</keyword>
<dbReference type="HOGENOM" id="CLU_090664_1_2_7"/>
<dbReference type="SUPFAM" id="SSF100950">
    <property type="entry name" value="NagB/RpiA/CoA transferase-like"/>
    <property type="match status" value="1"/>
</dbReference>
<dbReference type="KEGG" id="dal:Dalk_3424"/>
<dbReference type="Gene3D" id="3.40.50.10420">
    <property type="entry name" value="NagB/RpiA/CoA transferase-like"/>
    <property type="match status" value="1"/>
</dbReference>
<organism evidence="2 3">
    <name type="scientific">Desulfatibacillum aliphaticivorans</name>
    <dbReference type="NCBI Taxonomy" id="218208"/>
    <lineage>
        <taxon>Bacteria</taxon>
        <taxon>Pseudomonadati</taxon>
        <taxon>Thermodesulfobacteriota</taxon>
        <taxon>Desulfobacteria</taxon>
        <taxon>Desulfobacterales</taxon>
        <taxon>Desulfatibacillaceae</taxon>
        <taxon>Desulfatibacillum</taxon>
    </lineage>
</organism>
<name>B8FLG6_DESAL</name>
<dbReference type="InterPro" id="IPR024185">
    <property type="entry name" value="FTHF_cligase-like_sf"/>
</dbReference>
<gene>
    <name evidence="2" type="ordered locus">Dalk_3424</name>
</gene>
<protein>
    <recommendedName>
        <fullName evidence="1">LUD domain-containing protein</fullName>
    </recommendedName>
</protein>
<dbReference type="PANTHER" id="PTHR43682:SF1">
    <property type="entry name" value="LACTATE UTILIZATION PROTEIN C"/>
    <property type="match status" value="1"/>
</dbReference>
<dbReference type="eggNOG" id="COG1556">
    <property type="taxonomic scope" value="Bacteria"/>
</dbReference>